<dbReference type="InterPro" id="IPR001352">
    <property type="entry name" value="RNase_HII/HIII"/>
</dbReference>
<evidence type="ECO:0000313" key="15">
    <source>
        <dbReference type="EMBL" id="SDC06748.1"/>
    </source>
</evidence>
<dbReference type="AlphaFoldDB" id="A0A1G6IJT0"/>
<dbReference type="Pfam" id="PF01351">
    <property type="entry name" value="RNase_HII"/>
    <property type="match status" value="1"/>
</dbReference>
<accession>A0A1G6IJT0</accession>
<evidence type="ECO:0000256" key="10">
    <source>
        <dbReference type="ARBA" id="ARBA00022801"/>
    </source>
</evidence>
<gene>
    <name evidence="16" type="ORF">E4650_03285</name>
    <name evidence="15" type="ORF">SAMN04488588_0403</name>
</gene>
<evidence type="ECO:0000256" key="7">
    <source>
        <dbReference type="ARBA" id="ARBA00022722"/>
    </source>
</evidence>
<dbReference type="OrthoDB" id="9803420at2"/>
<dbReference type="GO" id="GO:0006298">
    <property type="term" value="P:mismatch repair"/>
    <property type="evidence" value="ECO:0007669"/>
    <property type="project" value="TreeGrafter"/>
</dbReference>
<evidence type="ECO:0000313" key="16">
    <source>
        <dbReference type="EMBL" id="TGG89224.1"/>
    </source>
</evidence>
<dbReference type="InterPro" id="IPR024567">
    <property type="entry name" value="RNase_HII/HIII_dom"/>
</dbReference>
<reference evidence="15 17" key="1">
    <citation type="submission" date="2016-10" db="EMBL/GenBank/DDBJ databases">
        <authorList>
            <person name="de Groot N.N."/>
        </authorList>
    </citation>
    <scope>NUCLEOTIDE SEQUENCE [LARGE SCALE GENOMIC DNA]</scope>
    <source>
        <strain evidence="15 17">WG14</strain>
    </source>
</reference>
<dbReference type="GO" id="GO:0046872">
    <property type="term" value="F:metal ion binding"/>
    <property type="evidence" value="ECO:0007669"/>
    <property type="project" value="UniProtKB-KW"/>
</dbReference>
<sequence length="222" mass="25872">MNSFDQDYLNKYGKIIGIDEAGRGPLAGPVFTAAVYVDSKEELKLLSNIGADSKKLSEKERIKRFNFLIKNFKYDINYSDESVIDEINILRATNLSMIKNLKKLDLKDVFLMVDGKNFYFDDRFECVIKGDEKSSLIGAASILAKVSRDNYMITLDERFPEFEFKRHKGYPTKKHIENVLKYGIIKDYRITFNPIKKFLIENKVKYNKNDFSKYRLIKLGIL</sequence>
<dbReference type="PANTHER" id="PTHR10954:SF18">
    <property type="entry name" value="RIBONUCLEASE HII"/>
    <property type="match status" value="1"/>
</dbReference>
<comment type="similarity">
    <text evidence="5 13">Belongs to the RNase HII family.</text>
</comment>
<protein>
    <recommendedName>
        <fullName evidence="13">Ribonuclease</fullName>
        <ecNumber evidence="13">3.1.26.4</ecNumber>
    </recommendedName>
</protein>
<evidence type="ECO:0000256" key="2">
    <source>
        <dbReference type="ARBA" id="ARBA00001946"/>
    </source>
</evidence>
<dbReference type="GO" id="GO:0005737">
    <property type="term" value="C:cytoplasm"/>
    <property type="evidence" value="ECO:0007669"/>
    <property type="project" value="UniProtKB-SubCell"/>
</dbReference>
<dbReference type="CDD" id="cd07182">
    <property type="entry name" value="RNase_HII_bacteria_HII_like"/>
    <property type="match status" value="1"/>
</dbReference>
<feature type="binding site" evidence="12">
    <location>
        <position position="19"/>
    </location>
    <ligand>
        <name>a divalent metal cation</name>
        <dbReference type="ChEBI" id="CHEBI:60240"/>
    </ligand>
</feature>
<evidence type="ECO:0000256" key="3">
    <source>
        <dbReference type="ARBA" id="ARBA00004065"/>
    </source>
</evidence>
<dbReference type="EMBL" id="FMYV01000001">
    <property type="protein sequence ID" value="SDC06748.1"/>
    <property type="molecule type" value="Genomic_DNA"/>
</dbReference>
<dbReference type="STRING" id="28234.SAMN04488588_0403"/>
<dbReference type="Proteomes" id="UP000199322">
    <property type="component" value="Unassembled WGS sequence"/>
</dbReference>
<evidence type="ECO:0000256" key="12">
    <source>
        <dbReference type="PROSITE-ProRule" id="PRU01319"/>
    </source>
</evidence>
<dbReference type="Proteomes" id="UP000297288">
    <property type="component" value="Unassembled WGS sequence"/>
</dbReference>
<dbReference type="SUPFAM" id="SSF53098">
    <property type="entry name" value="Ribonuclease H-like"/>
    <property type="match status" value="1"/>
</dbReference>
<keyword evidence="9 12" id="KW-0255">Endonuclease</keyword>
<dbReference type="EC" id="3.1.26.4" evidence="13"/>
<dbReference type="GO" id="GO:0043137">
    <property type="term" value="P:DNA replication, removal of RNA primer"/>
    <property type="evidence" value="ECO:0007669"/>
    <property type="project" value="TreeGrafter"/>
</dbReference>
<evidence type="ECO:0000256" key="6">
    <source>
        <dbReference type="ARBA" id="ARBA00022490"/>
    </source>
</evidence>
<evidence type="ECO:0000259" key="14">
    <source>
        <dbReference type="PROSITE" id="PS51975"/>
    </source>
</evidence>
<evidence type="ECO:0000256" key="1">
    <source>
        <dbReference type="ARBA" id="ARBA00000077"/>
    </source>
</evidence>
<evidence type="ECO:0000313" key="17">
    <source>
        <dbReference type="Proteomes" id="UP000199322"/>
    </source>
</evidence>
<feature type="domain" description="RNase H type-2" evidence="14">
    <location>
        <begin position="13"/>
        <end position="204"/>
    </location>
</feature>
<organism evidence="15 17">
    <name type="scientific">Geotoga petraea</name>
    <dbReference type="NCBI Taxonomy" id="28234"/>
    <lineage>
        <taxon>Bacteria</taxon>
        <taxon>Thermotogati</taxon>
        <taxon>Thermotogota</taxon>
        <taxon>Thermotogae</taxon>
        <taxon>Petrotogales</taxon>
        <taxon>Petrotogaceae</taxon>
        <taxon>Geotoga</taxon>
    </lineage>
</organism>
<dbReference type="PANTHER" id="PTHR10954">
    <property type="entry name" value="RIBONUCLEASE H2 SUBUNIT A"/>
    <property type="match status" value="1"/>
</dbReference>
<dbReference type="InterPro" id="IPR012337">
    <property type="entry name" value="RNaseH-like_sf"/>
</dbReference>
<dbReference type="Gene3D" id="3.30.420.10">
    <property type="entry name" value="Ribonuclease H-like superfamily/Ribonuclease H"/>
    <property type="match status" value="1"/>
</dbReference>
<dbReference type="PROSITE" id="PS51975">
    <property type="entry name" value="RNASE_H_2"/>
    <property type="match status" value="1"/>
</dbReference>
<evidence type="ECO:0000256" key="9">
    <source>
        <dbReference type="ARBA" id="ARBA00022759"/>
    </source>
</evidence>
<evidence type="ECO:0000313" key="18">
    <source>
        <dbReference type="Proteomes" id="UP000297288"/>
    </source>
</evidence>
<dbReference type="GO" id="GO:0004523">
    <property type="term" value="F:RNA-DNA hybrid ribonuclease activity"/>
    <property type="evidence" value="ECO:0007669"/>
    <property type="project" value="UniProtKB-UniRule"/>
</dbReference>
<keyword evidence="11" id="KW-0464">Manganese</keyword>
<evidence type="ECO:0000256" key="4">
    <source>
        <dbReference type="ARBA" id="ARBA00004496"/>
    </source>
</evidence>
<keyword evidence="7 12" id="KW-0540">Nuclease</keyword>
<dbReference type="RefSeq" id="WP_091402347.1">
    <property type="nucleotide sequence ID" value="NZ_FMYV01000001.1"/>
</dbReference>
<dbReference type="InterPro" id="IPR022898">
    <property type="entry name" value="RNase_HII"/>
</dbReference>
<comment type="cofactor">
    <cofactor evidence="12">
        <name>Mn(2+)</name>
        <dbReference type="ChEBI" id="CHEBI:29035"/>
    </cofactor>
    <cofactor evidence="12">
        <name>Mg(2+)</name>
        <dbReference type="ChEBI" id="CHEBI:18420"/>
    </cofactor>
    <text evidence="12">Manganese or magnesium. Binds 1 divalent metal ion per monomer in the absence of substrate. May bind a second metal ion after substrate binding.</text>
</comment>
<comment type="subcellular location">
    <subcellularLocation>
        <location evidence="4">Cytoplasm</location>
    </subcellularLocation>
</comment>
<evidence type="ECO:0000256" key="11">
    <source>
        <dbReference type="ARBA" id="ARBA00023211"/>
    </source>
</evidence>
<keyword evidence="8 12" id="KW-0479">Metal-binding</keyword>
<keyword evidence="17" id="KW-1185">Reference proteome</keyword>
<dbReference type="GO" id="GO:0003723">
    <property type="term" value="F:RNA binding"/>
    <property type="evidence" value="ECO:0007669"/>
    <property type="project" value="UniProtKB-UniRule"/>
</dbReference>
<evidence type="ECO:0000256" key="5">
    <source>
        <dbReference type="ARBA" id="ARBA00007383"/>
    </source>
</evidence>
<dbReference type="NCBIfam" id="NF000595">
    <property type="entry name" value="PRK00015.1-3"/>
    <property type="match status" value="1"/>
</dbReference>
<keyword evidence="10 12" id="KW-0378">Hydrolase</keyword>
<dbReference type="EMBL" id="SRME01000001">
    <property type="protein sequence ID" value="TGG89224.1"/>
    <property type="molecule type" value="Genomic_DNA"/>
</dbReference>
<comment type="cofactor">
    <cofactor evidence="2">
        <name>Mg(2+)</name>
        <dbReference type="ChEBI" id="CHEBI:18420"/>
    </cofactor>
</comment>
<proteinExistence type="inferred from homology"/>
<reference evidence="16 18" key="2">
    <citation type="submission" date="2019-04" db="EMBL/GenBank/DDBJ databases">
        <title>Draft genome sequence data and analysis of a Fermenting Bacterium, Geotoga petraea strain HO-Geo1, isolated from heavy-oil petroleum reservoir in Russia.</title>
        <authorList>
            <person name="Grouzdev D.S."/>
            <person name="Semenova E.M."/>
            <person name="Sokolova D.S."/>
            <person name="Tourova T.P."/>
            <person name="Poltaraus A.B."/>
            <person name="Nazina T.N."/>
        </authorList>
    </citation>
    <scope>NUCLEOTIDE SEQUENCE [LARGE SCALE GENOMIC DNA]</scope>
    <source>
        <strain evidence="16 18">HO-Geo1</strain>
    </source>
</reference>
<name>A0A1G6IJT0_9BACT</name>
<keyword evidence="6" id="KW-0963">Cytoplasm</keyword>
<feature type="binding site" evidence="12">
    <location>
        <position position="20"/>
    </location>
    <ligand>
        <name>a divalent metal cation</name>
        <dbReference type="ChEBI" id="CHEBI:60240"/>
    </ligand>
</feature>
<evidence type="ECO:0000256" key="13">
    <source>
        <dbReference type="RuleBase" id="RU003515"/>
    </source>
</evidence>
<comment type="catalytic activity">
    <reaction evidence="1 12 13">
        <text>Endonucleolytic cleavage to 5'-phosphomonoester.</text>
        <dbReference type="EC" id="3.1.26.4"/>
    </reaction>
</comment>
<dbReference type="InterPro" id="IPR036397">
    <property type="entry name" value="RNaseH_sf"/>
</dbReference>
<dbReference type="GO" id="GO:0032299">
    <property type="term" value="C:ribonuclease H2 complex"/>
    <property type="evidence" value="ECO:0007669"/>
    <property type="project" value="TreeGrafter"/>
</dbReference>
<feature type="binding site" evidence="12">
    <location>
        <position position="114"/>
    </location>
    <ligand>
        <name>a divalent metal cation</name>
        <dbReference type="ChEBI" id="CHEBI:60240"/>
    </ligand>
</feature>
<evidence type="ECO:0000256" key="8">
    <source>
        <dbReference type="ARBA" id="ARBA00022723"/>
    </source>
</evidence>
<comment type="function">
    <text evidence="3 13">Endonuclease that specifically degrades the RNA of RNA-DNA hybrids.</text>
</comment>